<dbReference type="EMBL" id="PIUM01000029">
    <property type="protein sequence ID" value="PKU22592.1"/>
    <property type="molecule type" value="Genomic_DNA"/>
</dbReference>
<keyword evidence="2" id="KW-1185">Reference proteome</keyword>
<accession>A0A2N3PQC5</accession>
<dbReference type="Gene3D" id="3.30.420.380">
    <property type="match status" value="1"/>
</dbReference>
<name>A0A2N3PQC5_9PROT</name>
<evidence type="ECO:0000313" key="2">
    <source>
        <dbReference type="Proteomes" id="UP000233293"/>
    </source>
</evidence>
<evidence type="ECO:0000313" key="1">
    <source>
        <dbReference type="EMBL" id="PKU22592.1"/>
    </source>
</evidence>
<sequence>MASLVPPGLRRAGEDEDALLIEPAEDAGENSWTVAISACRRRQTRRLGRFRLDAKGGAALRNELTAAGRPEAVHLILPPGLLMEKVMTLPLAAEREIGNVLAFAMDRETPFSVAEVWWSFAVEGRDRTEGKLTLRLSVVPREALADLLALLDRAGLRPTALVGTGRDGGRRIVPLAAGKAGPWRKLSLPLAVGLCGMLLLSVLATPFVRQSLALAEVERHIAVLKPQVEMAEALRRRIDGSGSGGDLLAAEAERLGDPLKVLAAATRALPDDTYLTEFSMRQRQVGLIGQSADAAQLIGALAHDPSFRDPAFAAPVTRMKDGNRDLFSIKVEARP</sequence>
<reference evidence="2" key="1">
    <citation type="submission" date="2017-12" db="EMBL/GenBank/DDBJ databases">
        <title>Draft genome sequence of Telmatospirillum siberiense 26-4b1T, an acidotolerant peatland alphaproteobacterium potentially involved in sulfur cycling.</title>
        <authorList>
            <person name="Hausmann B."/>
            <person name="Pjevac P."/>
            <person name="Schreck K."/>
            <person name="Herbold C.W."/>
            <person name="Daims H."/>
            <person name="Wagner M."/>
            <person name="Pester M."/>
            <person name="Loy A."/>
        </authorList>
    </citation>
    <scope>NUCLEOTIDE SEQUENCE [LARGE SCALE GENOMIC DNA]</scope>
    <source>
        <strain evidence="2">26-4b1</strain>
    </source>
</reference>
<gene>
    <name evidence="1" type="ORF">CWS72_20585</name>
</gene>
<dbReference type="Pfam" id="PF05137">
    <property type="entry name" value="PilN"/>
    <property type="match status" value="1"/>
</dbReference>
<dbReference type="AlphaFoldDB" id="A0A2N3PQC5"/>
<dbReference type="InterPro" id="IPR043129">
    <property type="entry name" value="ATPase_NBD"/>
</dbReference>
<dbReference type="Proteomes" id="UP000233293">
    <property type="component" value="Unassembled WGS sequence"/>
</dbReference>
<dbReference type="InterPro" id="IPR007813">
    <property type="entry name" value="PilN"/>
</dbReference>
<organism evidence="1 2">
    <name type="scientific">Telmatospirillum siberiense</name>
    <dbReference type="NCBI Taxonomy" id="382514"/>
    <lineage>
        <taxon>Bacteria</taxon>
        <taxon>Pseudomonadati</taxon>
        <taxon>Pseudomonadota</taxon>
        <taxon>Alphaproteobacteria</taxon>
        <taxon>Rhodospirillales</taxon>
        <taxon>Rhodospirillaceae</taxon>
        <taxon>Telmatospirillum</taxon>
    </lineage>
</organism>
<protein>
    <submittedName>
        <fullName evidence="1">General secretion pathway protein GspL</fullName>
    </submittedName>
</protein>
<comment type="caution">
    <text evidence="1">The sequence shown here is derived from an EMBL/GenBank/DDBJ whole genome shotgun (WGS) entry which is preliminary data.</text>
</comment>
<dbReference type="SUPFAM" id="SSF53067">
    <property type="entry name" value="Actin-like ATPase domain"/>
    <property type="match status" value="1"/>
</dbReference>
<proteinExistence type="predicted"/>